<dbReference type="Gene3D" id="3.40.140.120">
    <property type="match status" value="1"/>
</dbReference>
<dbReference type="Gene3D" id="3.30.1120.70">
    <property type="match status" value="1"/>
</dbReference>
<dbReference type="OrthoDB" id="9765386at2"/>
<keyword evidence="4" id="KW-1185">Reference proteome</keyword>
<reference evidence="2" key="1">
    <citation type="submission" date="2015-03" db="EMBL/GenBank/DDBJ databases">
        <title>Draft genome sequence of Mizugakiibacter sediminis skMP5.</title>
        <authorList>
            <person name="Watanabe T."/>
            <person name="Kojima H."/>
            <person name="Fukui M."/>
        </authorList>
    </citation>
    <scope>NUCLEOTIDE SEQUENCE</scope>
    <source>
        <strain evidence="2">SkMP5</strain>
    </source>
</reference>
<dbReference type="EMBL" id="DF970235">
    <property type="protein sequence ID" value="GAP66802.1"/>
    <property type="molecule type" value="Genomic_DNA"/>
</dbReference>
<feature type="region of interest" description="Disordered" evidence="1">
    <location>
        <begin position="408"/>
        <end position="435"/>
    </location>
</feature>
<accession>A0A0K8QR02</accession>
<reference evidence="3" key="2">
    <citation type="submission" date="2015-08" db="EMBL/GenBank/DDBJ databases">
        <title>Complete DNA Sequence of Pseudomonas syringae pv. actinidiae, the Causal Agent of Kiwifruit Canker Disease.</title>
        <authorList>
            <person name="Rikkerink E.H.A."/>
            <person name="Fineran P.C."/>
        </authorList>
    </citation>
    <scope>NUCLEOTIDE SEQUENCE</scope>
    <source>
        <strain evidence="3">SkMP5</strain>
    </source>
</reference>
<protein>
    <submittedName>
        <fullName evidence="2">Nucleoid-structuring protein H-NS</fullName>
    </submittedName>
    <submittedName>
        <fullName evidence="3">Phage portal protein</fullName>
    </submittedName>
</protein>
<evidence type="ECO:0000313" key="4">
    <source>
        <dbReference type="Proteomes" id="UP000253740"/>
    </source>
</evidence>
<dbReference type="HOGENOM" id="CLU_033789_0_0_6"/>
<proteinExistence type="predicted"/>
<dbReference type="NCBIfam" id="TIGR01537">
    <property type="entry name" value="portal_HK97"/>
    <property type="match status" value="1"/>
</dbReference>
<dbReference type="InterPro" id="IPR006427">
    <property type="entry name" value="Portal_HK97"/>
</dbReference>
<sequence>MTGSAQLARDRLEAIVAIDRAVQVKNSLDFHDVPSSDAVRMGEIFGILPSSSGAVVNEATAMRVSAVYAGVRLLAGAVATTPCSFYRRTANGRTGANDHDYWWLFNEQPCGRFSAATFWEFITSQSLLRGDGIAYLVRNSRYSSRIDAVIPVPRGQVDVLRRGDQLLYRIQDQLEDGTWGSFIATQDDVLHFAGFGFDGVRGMSVIQWGARQATGIAIKADEHAGSTFASGASVQYAVKLPAGKTMTQAQQDDFRAAWVAKYGSGVGVSKVPLILTEGLDVAELSMTSADAQLLESRKFQVIDIARAFGIPPHLLGETSASTSWGTGIEQLSLGFIKWAIRPHLQRWQQEMNRKLFGRSTFFAEFNVDGHLEGDSKAQAEYFGKALGGPGALGWMTVNEVRRLKNLPPIDGGDKLFDPGKAQAAPPPSGNAETPA</sequence>
<evidence type="ECO:0000313" key="2">
    <source>
        <dbReference type="EMBL" id="GAN43853.1"/>
    </source>
</evidence>
<dbReference type="EMBL" id="DF952378">
    <property type="protein sequence ID" value="GAN43853.1"/>
    <property type="molecule type" value="Genomic_DNA"/>
</dbReference>
<evidence type="ECO:0000256" key="1">
    <source>
        <dbReference type="SAM" id="MobiDB-lite"/>
    </source>
</evidence>
<evidence type="ECO:0000313" key="3">
    <source>
        <dbReference type="EMBL" id="GAP66802.1"/>
    </source>
</evidence>
<dbReference type="STRING" id="1475481.GCA_000953855_02165"/>
<dbReference type="AlphaFoldDB" id="A0A0K8QR02"/>
<dbReference type="Pfam" id="PF04860">
    <property type="entry name" value="Phage_portal"/>
    <property type="match status" value="1"/>
</dbReference>
<dbReference type="Gene3D" id="1.20.1270.210">
    <property type="match status" value="1"/>
</dbReference>
<organism evidence="3">
    <name type="scientific">Mizugakiibacter sediminis</name>
    <dbReference type="NCBI Taxonomy" id="1475481"/>
    <lineage>
        <taxon>Bacteria</taxon>
        <taxon>Pseudomonadati</taxon>
        <taxon>Pseudomonadota</taxon>
        <taxon>Gammaproteobacteria</taxon>
        <taxon>Lysobacterales</taxon>
        <taxon>Rhodanobacteraceae</taxon>
        <taxon>Mizugakiibacter</taxon>
    </lineage>
</organism>
<dbReference type="RefSeq" id="WP_082306630.1">
    <property type="nucleotide sequence ID" value="NZ_DF970235.1"/>
</dbReference>
<dbReference type="InterPro" id="IPR006944">
    <property type="entry name" value="Phage/GTA_portal"/>
</dbReference>
<name>A0A0K8QR02_9GAMM</name>
<dbReference type="Proteomes" id="UP000253740">
    <property type="component" value="Unassembled WGS sequence"/>
</dbReference>
<gene>
    <name evidence="2" type="ORF">MBSD_0366</name>
    <name evidence="3" type="ORF">MBSD_n2117</name>
</gene>